<sequence length="297" mass="31991">MSAVVSTTILKERRHNQYIEDSAVMWPTATVTSTDTAPITTGISATTSSEATPSFNVSLPPHAQHHNSLAPGQIAAIVLSSIGCVVVILVLLLVYIRGRRSSGSTVYSKRSHHSCSHSHHSQMEVSLIHPDFQPDNPPERSLRPVSRWISQVRRHQCDDHQSVSLPSSGASRGQPDMVSDASSTVTTAVTHSSNSTTFKPTTPLRHPRQCSGASVEPPLPPLPPAYQPGRPSIYISPATESLDSVATDALASYFPLPPAARLSGIGVQPEPGSIEYYASRTSLEPNRESLIINRRSI</sequence>
<evidence type="ECO:0000256" key="1">
    <source>
        <dbReference type="SAM" id="MobiDB-lite"/>
    </source>
</evidence>
<evidence type="ECO:0000313" key="4">
    <source>
        <dbReference type="Proteomes" id="UP001302126"/>
    </source>
</evidence>
<evidence type="ECO:0000256" key="2">
    <source>
        <dbReference type="SAM" id="Phobius"/>
    </source>
</evidence>
<feature type="compositionally biased region" description="Low complexity" evidence="1">
    <location>
        <begin position="178"/>
        <end position="197"/>
    </location>
</feature>
<organism evidence="3 4">
    <name type="scientific">Podospora australis</name>
    <dbReference type="NCBI Taxonomy" id="1536484"/>
    <lineage>
        <taxon>Eukaryota</taxon>
        <taxon>Fungi</taxon>
        <taxon>Dikarya</taxon>
        <taxon>Ascomycota</taxon>
        <taxon>Pezizomycotina</taxon>
        <taxon>Sordariomycetes</taxon>
        <taxon>Sordariomycetidae</taxon>
        <taxon>Sordariales</taxon>
        <taxon>Podosporaceae</taxon>
        <taxon>Podospora</taxon>
    </lineage>
</organism>
<gene>
    <name evidence="3" type="ORF">QBC35DRAFT_533957</name>
</gene>
<reference evidence="3" key="2">
    <citation type="submission" date="2023-05" db="EMBL/GenBank/DDBJ databases">
        <authorList>
            <consortium name="Lawrence Berkeley National Laboratory"/>
            <person name="Steindorff A."/>
            <person name="Hensen N."/>
            <person name="Bonometti L."/>
            <person name="Westerberg I."/>
            <person name="Brannstrom I.O."/>
            <person name="Guillou S."/>
            <person name="Cros-Aarteil S."/>
            <person name="Calhoun S."/>
            <person name="Haridas S."/>
            <person name="Kuo A."/>
            <person name="Mondo S."/>
            <person name="Pangilinan J."/>
            <person name="Riley R."/>
            <person name="Labutti K."/>
            <person name="Andreopoulos B."/>
            <person name="Lipzen A."/>
            <person name="Chen C."/>
            <person name="Yanf M."/>
            <person name="Daum C."/>
            <person name="Ng V."/>
            <person name="Clum A."/>
            <person name="Ohm R."/>
            <person name="Martin F."/>
            <person name="Silar P."/>
            <person name="Natvig D."/>
            <person name="Lalanne C."/>
            <person name="Gautier V."/>
            <person name="Ament-Velasquez S.L."/>
            <person name="Kruys A."/>
            <person name="Hutchinson M.I."/>
            <person name="Powell A.J."/>
            <person name="Barry K."/>
            <person name="Miller A.N."/>
            <person name="Grigoriev I.V."/>
            <person name="Debuchy R."/>
            <person name="Gladieux P."/>
            <person name="Thoren M.H."/>
            <person name="Johannesson H."/>
        </authorList>
    </citation>
    <scope>NUCLEOTIDE SEQUENCE</scope>
    <source>
        <strain evidence="3">PSN309</strain>
    </source>
</reference>
<feature type="region of interest" description="Disordered" evidence="1">
    <location>
        <begin position="155"/>
        <end position="214"/>
    </location>
</feature>
<dbReference type="AlphaFoldDB" id="A0AAN7AFU3"/>
<keyword evidence="2" id="KW-0812">Transmembrane</keyword>
<proteinExistence type="predicted"/>
<dbReference type="Proteomes" id="UP001302126">
    <property type="component" value="Unassembled WGS sequence"/>
</dbReference>
<comment type="caution">
    <text evidence="3">The sequence shown here is derived from an EMBL/GenBank/DDBJ whole genome shotgun (WGS) entry which is preliminary data.</text>
</comment>
<accession>A0AAN7AFU3</accession>
<name>A0AAN7AFU3_9PEZI</name>
<keyword evidence="4" id="KW-1185">Reference proteome</keyword>
<keyword evidence="2" id="KW-0472">Membrane</keyword>
<feature type="transmembrane region" description="Helical" evidence="2">
    <location>
        <begin position="74"/>
        <end position="96"/>
    </location>
</feature>
<evidence type="ECO:0000313" key="3">
    <source>
        <dbReference type="EMBL" id="KAK4185693.1"/>
    </source>
</evidence>
<protein>
    <submittedName>
        <fullName evidence="3">Uncharacterized protein</fullName>
    </submittedName>
</protein>
<keyword evidence="2" id="KW-1133">Transmembrane helix</keyword>
<feature type="compositionally biased region" description="Polar residues" evidence="1">
    <location>
        <begin position="162"/>
        <end position="171"/>
    </location>
</feature>
<reference evidence="3" key="1">
    <citation type="journal article" date="2023" name="Mol. Phylogenet. Evol.">
        <title>Genome-scale phylogeny and comparative genomics of the fungal order Sordariales.</title>
        <authorList>
            <person name="Hensen N."/>
            <person name="Bonometti L."/>
            <person name="Westerberg I."/>
            <person name="Brannstrom I.O."/>
            <person name="Guillou S."/>
            <person name="Cros-Aarteil S."/>
            <person name="Calhoun S."/>
            <person name="Haridas S."/>
            <person name="Kuo A."/>
            <person name="Mondo S."/>
            <person name="Pangilinan J."/>
            <person name="Riley R."/>
            <person name="LaButti K."/>
            <person name="Andreopoulos B."/>
            <person name="Lipzen A."/>
            <person name="Chen C."/>
            <person name="Yan M."/>
            <person name="Daum C."/>
            <person name="Ng V."/>
            <person name="Clum A."/>
            <person name="Steindorff A."/>
            <person name="Ohm R.A."/>
            <person name="Martin F."/>
            <person name="Silar P."/>
            <person name="Natvig D.O."/>
            <person name="Lalanne C."/>
            <person name="Gautier V."/>
            <person name="Ament-Velasquez S.L."/>
            <person name="Kruys A."/>
            <person name="Hutchinson M.I."/>
            <person name="Powell A.J."/>
            <person name="Barry K."/>
            <person name="Miller A.N."/>
            <person name="Grigoriev I.V."/>
            <person name="Debuchy R."/>
            <person name="Gladieux P."/>
            <person name="Hiltunen Thoren M."/>
            <person name="Johannesson H."/>
        </authorList>
    </citation>
    <scope>NUCLEOTIDE SEQUENCE</scope>
    <source>
        <strain evidence="3">PSN309</strain>
    </source>
</reference>
<dbReference type="EMBL" id="MU864442">
    <property type="protein sequence ID" value="KAK4185693.1"/>
    <property type="molecule type" value="Genomic_DNA"/>
</dbReference>